<dbReference type="RefSeq" id="XP_006690722.1">
    <property type="nucleotide sequence ID" value="XM_006690659.1"/>
</dbReference>
<dbReference type="GeneID" id="18254211"/>
<organism evidence="3">
    <name type="scientific">Chaetomium thermophilum (strain DSM 1495 / CBS 144.50 / IMI 039719)</name>
    <name type="common">Thermochaetoides thermophila</name>
    <dbReference type="NCBI Taxonomy" id="759272"/>
    <lineage>
        <taxon>Eukaryota</taxon>
        <taxon>Fungi</taxon>
        <taxon>Dikarya</taxon>
        <taxon>Ascomycota</taxon>
        <taxon>Pezizomycotina</taxon>
        <taxon>Sordariomycetes</taxon>
        <taxon>Sordariomycetidae</taxon>
        <taxon>Sordariales</taxon>
        <taxon>Chaetomiaceae</taxon>
        <taxon>Thermochaetoides</taxon>
    </lineage>
</organism>
<feature type="compositionally biased region" description="Basic and acidic residues" evidence="1">
    <location>
        <begin position="41"/>
        <end position="58"/>
    </location>
</feature>
<evidence type="ECO:0007829" key="4">
    <source>
        <dbReference type="PDB" id="7O1F"/>
    </source>
</evidence>
<keyword evidence="4" id="KW-0002">3D-structure</keyword>
<dbReference type="SMR" id="G0RZ52"/>
<evidence type="ECO:0000313" key="3">
    <source>
        <dbReference type="Proteomes" id="UP000008066"/>
    </source>
</evidence>
<dbReference type="EMBL" id="GL988032">
    <property type="protein sequence ID" value="EGS23480.1"/>
    <property type="molecule type" value="Genomic_DNA"/>
</dbReference>
<reference evidence="4" key="2">
    <citation type="journal article" date="2023" name="FEBS J.">
        <title>Non-canonical binding of the Chaetomium thermophilum PolD4 N-terminal PIP motif to PCNA involves Q-pocket and compact 2-fork plug interactions but no 310 helix.</title>
        <authorList>
            <person name="Yang D."/>
            <person name="Alphey M.S."/>
            <person name="MacNeill S.A."/>
        </authorList>
    </citation>
    <scope>X-RAY CRYSTALLOGRAPHY (2.45 ANGSTROMS) OF 21-35</scope>
</reference>
<evidence type="ECO:0000256" key="1">
    <source>
        <dbReference type="SAM" id="MobiDB-lite"/>
    </source>
</evidence>
<dbReference type="InterPro" id="IPR007218">
    <property type="entry name" value="DNA_pol_delta_4"/>
</dbReference>
<dbReference type="Pfam" id="PF04081">
    <property type="entry name" value="DNA_pol_delta_4"/>
    <property type="match status" value="1"/>
</dbReference>
<keyword evidence="3" id="KW-1185">Reference proteome</keyword>
<dbReference type="OMA" id="HYGPCTG"/>
<dbReference type="PDB" id="7O1F">
    <property type="method" value="X-ray"/>
    <property type="resolution" value="2.45 A"/>
    <property type="chains" value="J/K/M/O=21-35"/>
</dbReference>
<dbReference type="Proteomes" id="UP000008066">
    <property type="component" value="Unassembled WGS sequence"/>
</dbReference>
<dbReference type="GO" id="GO:0006260">
    <property type="term" value="P:DNA replication"/>
    <property type="evidence" value="ECO:0007669"/>
    <property type="project" value="InterPro"/>
</dbReference>
<dbReference type="GO" id="GO:0000731">
    <property type="term" value="P:DNA synthesis involved in DNA repair"/>
    <property type="evidence" value="ECO:0007669"/>
    <property type="project" value="InterPro"/>
</dbReference>
<name>G0RZ52_CHATD</name>
<feature type="compositionally biased region" description="Acidic residues" evidence="1">
    <location>
        <begin position="70"/>
        <end position="80"/>
    </location>
</feature>
<gene>
    <name evidence="2" type="ORF">CTHT_0001730</name>
</gene>
<dbReference type="AlphaFoldDB" id="G0RZ52"/>
<proteinExistence type="evidence at protein level"/>
<dbReference type="OrthoDB" id="337486at2759"/>
<dbReference type="KEGG" id="cthr:CTHT_0001730"/>
<dbReference type="eggNOG" id="ENOG502SC9I">
    <property type="taxonomic scope" value="Eukaryota"/>
</dbReference>
<sequence length="196" mass="21808">MPPTRRSTRSSSTATGSGSTKHQSTLNFKHRVTKPVSSTAKDTKEKETKSPARAKKEIIVPAPEPAPKEEQDEVKEEETNEEVKEVEEKEVKNARSDPESRAAKVTNAQIEKYWKGIEASRMAKELHRKHGQGLSTEEKVLRYFDVSSQYGRAERLGLNPPIEVLAVLMKEKAKGNEGIQRAHMDELLSSTAVGSV</sequence>
<evidence type="ECO:0000313" key="2">
    <source>
        <dbReference type="EMBL" id="EGS23480.1"/>
    </source>
</evidence>
<reference evidence="2 3" key="1">
    <citation type="journal article" date="2011" name="Cell">
        <title>Insight into structure and assembly of the nuclear pore complex by utilizing the genome of a eukaryotic thermophile.</title>
        <authorList>
            <person name="Amlacher S."/>
            <person name="Sarges P."/>
            <person name="Flemming D."/>
            <person name="van Noort V."/>
            <person name="Kunze R."/>
            <person name="Devos D.P."/>
            <person name="Arumugam M."/>
            <person name="Bork P."/>
            <person name="Hurt E."/>
        </authorList>
    </citation>
    <scope>NUCLEOTIDE SEQUENCE [LARGE SCALE GENOMIC DNA]</scope>
    <source>
        <strain evidence="3">DSM 1495 / CBS 144.50 / IMI 039719</strain>
    </source>
</reference>
<feature type="region of interest" description="Disordered" evidence="1">
    <location>
        <begin position="1"/>
        <end position="104"/>
    </location>
</feature>
<dbReference type="HOGENOM" id="CLU_077732_0_0_1"/>
<accession>G0RZ52</accession>
<dbReference type="STRING" id="759272.G0RZ52"/>
<feature type="compositionally biased region" description="Low complexity" evidence="1">
    <location>
        <begin position="9"/>
        <end position="20"/>
    </location>
</feature>
<protein>
    <submittedName>
        <fullName evidence="2">Uncharacterized protein</fullName>
    </submittedName>
</protein>
<feature type="compositionally biased region" description="Basic and acidic residues" evidence="1">
    <location>
        <begin position="81"/>
        <end position="102"/>
    </location>
</feature>